<evidence type="ECO:0000313" key="3">
    <source>
        <dbReference type="EMBL" id="KAH7436348.1"/>
    </source>
</evidence>
<dbReference type="InterPro" id="IPR036779">
    <property type="entry name" value="LysM_dom_sf"/>
</dbReference>
<name>A0A8T2UNM1_CERRI</name>
<keyword evidence="1" id="KW-0812">Transmembrane</keyword>
<dbReference type="Proteomes" id="UP000825935">
    <property type="component" value="Chromosome 5"/>
</dbReference>
<dbReference type="SMART" id="SM00257">
    <property type="entry name" value="LysM"/>
    <property type="match status" value="1"/>
</dbReference>
<feature type="domain" description="LysM" evidence="2">
    <location>
        <begin position="46"/>
        <end position="89"/>
    </location>
</feature>
<sequence length="91" mass="9773">MSSEKPSGLGAKDGAAAKAAGVAVLGGVVWSIYRSVKPLLLKPRYTTYYIEKGDTLYSIANRNGVTVCDLKVANNYDSDDIYAGDIMRIPK</sequence>
<keyword evidence="1" id="KW-1133">Transmembrane helix</keyword>
<dbReference type="CDD" id="cd00118">
    <property type="entry name" value="LysM"/>
    <property type="match status" value="1"/>
</dbReference>
<dbReference type="SUPFAM" id="SSF54106">
    <property type="entry name" value="LysM domain"/>
    <property type="match status" value="1"/>
</dbReference>
<evidence type="ECO:0000313" key="4">
    <source>
        <dbReference type="Proteomes" id="UP000825935"/>
    </source>
</evidence>
<protein>
    <recommendedName>
        <fullName evidence="2">LysM domain-containing protein</fullName>
    </recommendedName>
</protein>
<evidence type="ECO:0000259" key="2">
    <source>
        <dbReference type="PROSITE" id="PS51782"/>
    </source>
</evidence>
<dbReference type="Pfam" id="PF01476">
    <property type="entry name" value="LysM"/>
    <property type="match status" value="1"/>
</dbReference>
<comment type="caution">
    <text evidence="3">The sequence shown here is derived from an EMBL/GenBank/DDBJ whole genome shotgun (WGS) entry which is preliminary data.</text>
</comment>
<dbReference type="EMBL" id="CM035410">
    <property type="protein sequence ID" value="KAH7436348.1"/>
    <property type="molecule type" value="Genomic_DNA"/>
</dbReference>
<proteinExistence type="predicted"/>
<feature type="transmembrane region" description="Helical" evidence="1">
    <location>
        <begin position="15"/>
        <end position="33"/>
    </location>
</feature>
<accession>A0A8T2UNM1</accession>
<dbReference type="InterPro" id="IPR018392">
    <property type="entry name" value="LysM"/>
</dbReference>
<dbReference type="PROSITE" id="PS51782">
    <property type="entry name" value="LYSM"/>
    <property type="match status" value="1"/>
</dbReference>
<gene>
    <name evidence="3" type="ORF">KP509_05G015500</name>
</gene>
<keyword evidence="1" id="KW-0472">Membrane</keyword>
<dbReference type="AlphaFoldDB" id="A0A8T2UNM1"/>
<reference evidence="3" key="1">
    <citation type="submission" date="2021-08" db="EMBL/GenBank/DDBJ databases">
        <title>WGS assembly of Ceratopteris richardii.</title>
        <authorList>
            <person name="Marchant D.B."/>
            <person name="Chen G."/>
            <person name="Jenkins J."/>
            <person name="Shu S."/>
            <person name="Leebens-Mack J."/>
            <person name="Grimwood J."/>
            <person name="Schmutz J."/>
            <person name="Soltis P."/>
            <person name="Soltis D."/>
            <person name="Chen Z.-H."/>
        </authorList>
    </citation>
    <scope>NUCLEOTIDE SEQUENCE</scope>
    <source>
        <strain evidence="3">Whitten #5841</strain>
        <tissue evidence="3">Leaf</tissue>
    </source>
</reference>
<dbReference type="Gene3D" id="3.10.350.10">
    <property type="entry name" value="LysM domain"/>
    <property type="match status" value="1"/>
</dbReference>
<dbReference type="OrthoDB" id="2107166at2759"/>
<keyword evidence="4" id="KW-1185">Reference proteome</keyword>
<evidence type="ECO:0000256" key="1">
    <source>
        <dbReference type="SAM" id="Phobius"/>
    </source>
</evidence>
<organism evidence="3 4">
    <name type="scientific">Ceratopteris richardii</name>
    <name type="common">Triangle waterfern</name>
    <dbReference type="NCBI Taxonomy" id="49495"/>
    <lineage>
        <taxon>Eukaryota</taxon>
        <taxon>Viridiplantae</taxon>
        <taxon>Streptophyta</taxon>
        <taxon>Embryophyta</taxon>
        <taxon>Tracheophyta</taxon>
        <taxon>Polypodiopsida</taxon>
        <taxon>Polypodiidae</taxon>
        <taxon>Polypodiales</taxon>
        <taxon>Pteridineae</taxon>
        <taxon>Pteridaceae</taxon>
        <taxon>Parkerioideae</taxon>
        <taxon>Ceratopteris</taxon>
    </lineage>
</organism>